<evidence type="ECO:0000256" key="5">
    <source>
        <dbReference type="ARBA" id="ARBA00022967"/>
    </source>
</evidence>
<dbReference type="EC" id="3.6.3.17" evidence="7"/>
<dbReference type="PANTHER" id="PTHR43790:SF3">
    <property type="entry name" value="D-ALLOSE IMPORT ATP-BINDING PROTEIN ALSA-RELATED"/>
    <property type="match status" value="1"/>
</dbReference>
<keyword evidence="7" id="KW-0378">Hydrolase</keyword>
<proteinExistence type="predicted"/>
<evidence type="ECO:0000256" key="1">
    <source>
        <dbReference type="ARBA" id="ARBA00022448"/>
    </source>
</evidence>
<keyword evidence="2" id="KW-1003">Cell membrane</keyword>
<reference evidence="7 8" key="1">
    <citation type="submission" date="2018-06" db="EMBL/GenBank/DDBJ databases">
        <authorList>
            <consortium name="Pathogen Informatics"/>
            <person name="Doyle S."/>
        </authorList>
    </citation>
    <scope>NUCLEOTIDE SEQUENCE [LARGE SCALE GENOMIC DNA]</scope>
    <source>
        <strain evidence="7 8">NCTC11685</strain>
    </source>
</reference>
<keyword evidence="1" id="KW-0813">Transport</keyword>
<evidence type="ECO:0000256" key="6">
    <source>
        <dbReference type="ARBA" id="ARBA00023136"/>
    </source>
</evidence>
<dbReference type="PANTHER" id="PTHR43790">
    <property type="entry name" value="CARBOHYDRATE TRANSPORT ATP-BINDING PROTEIN MG119-RELATED"/>
    <property type="match status" value="1"/>
</dbReference>
<name>A0A7H4N534_9ENTR</name>
<keyword evidence="3" id="KW-0547">Nucleotide-binding</keyword>
<accession>A0A7H4N534</accession>
<evidence type="ECO:0000256" key="2">
    <source>
        <dbReference type="ARBA" id="ARBA00022475"/>
    </source>
</evidence>
<keyword evidence="4 7" id="KW-0067">ATP-binding</keyword>
<evidence type="ECO:0000313" key="8">
    <source>
        <dbReference type="Proteomes" id="UP000254863"/>
    </source>
</evidence>
<dbReference type="InterPro" id="IPR050107">
    <property type="entry name" value="ABC_carbohydrate_import_ATPase"/>
</dbReference>
<sequence length="55" mass="5942">MAQQGLAVMFSSSELDEVMALADRILVMADGRITADLPRHAVTREKLIAASTPQD</sequence>
<keyword evidence="6" id="KW-0472">Membrane</keyword>
<dbReference type="AlphaFoldDB" id="A0A7H4N534"/>
<evidence type="ECO:0000256" key="3">
    <source>
        <dbReference type="ARBA" id="ARBA00022741"/>
    </source>
</evidence>
<dbReference type="GO" id="GO:0005524">
    <property type="term" value="F:ATP binding"/>
    <property type="evidence" value="ECO:0007669"/>
    <property type="project" value="UniProtKB-KW"/>
</dbReference>
<organism evidence="7 8">
    <name type="scientific">Klebsiella michiganensis</name>
    <dbReference type="NCBI Taxonomy" id="1134687"/>
    <lineage>
        <taxon>Bacteria</taxon>
        <taxon>Pseudomonadati</taxon>
        <taxon>Pseudomonadota</taxon>
        <taxon>Gammaproteobacteria</taxon>
        <taxon>Enterobacterales</taxon>
        <taxon>Enterobacteriaceae</taxon>
        <taxon>Klebsiella/Raoultella group</taxon>
        <taxon>Klebsiella</taxon>
    </lineage>
</organism>
<comment type="caution">
    <text evidence="7">The sequence shown here is derived from an EMBL/GenBank/DDBJ whole genome shotgun (WGS) entry which is preliminary data.</text>
</comment>
<gene>
    <name evidence="7" type="primary">xylG_1</name>
    <name evidence="7" type="ORF">NCTC11685_02160</name>
</gene>
<evidence type="ECO:0000256" key="4">
    <source>
        <dbReference type="ARBA" id="ARBA00022840"/>
    </source>
</evidence>
<dbReference type="SUPFAM" id="SSF52540">
    <property type="entry name" value="P-loop containing nucleoside triphosphate hydrolases"/>
    <property type="match status" value="1"/>
</dbReference>
<dbReference type="GO" id="GO:0016787">
    <property type="term" value="F:hydrolase activity"/>
    <property type="evidence" value="ECO:0007669"/>
    <property type="project" value="UniProtKB-KW"/>
</dbReference>
<dbReference type="Proteomes" id="UP000254863">
    <property type="component" value="Unassembled WGS sequence"/>
</dbReference>
<protein>
    <submittedName>
        <fullName evidence="7">Sugar ABC transporter ATP-binding protein</fullName>
        <ecNumber evidence="7">3.6.3.17</ecNumber>
    </submittedName>
</protein>
<dbReference type="InterPro" id="IPR027417">
    <property type="entry name" value="P-loop_NTPase"/>
</dbReference>
<evidence type="ECO:0000313" key="7">
    <source>
        <dbReference type="EMBL" id="STV78306.1"/>
    </source>
</evidence>
<keyword evidence="5" id="KW-1278">Translocase</keyword>
<dbReference type="Gene3D" id="3.40.50.300">
    <property type="entry name" value="P-loop containing nucleotide triphosphate hydrolases"/>
    <property type="match status" value="1"/>
</dbReference>
<dbReference type="EMBL" id="UGMS01000001">
    <property type="protein sequence ID" value="STV78306.1"/>
    <property type="molecule type" value="Genomic_DNA"/>
</dbReference>